<dbReference type="InterPro" id="IPR016169">
    <property type="entry name" value="FAD-bd_PCMH_sub2"/>
</dbReference>
<comment type="caution">
    <text evidence="7">The sequence shown here is derived from an EMBL/GenBank/DDBJ whole genome shotgun (WGS) entry which is preliminary data.</text>
</comment>
<keyword evidence="8" id="KW-1185">Reference proteome</keyword>
<gene>
    <name evidence="7" type="ORF">WIS52_26730</name>
</gene>
<protein>
    <submittedName>
        <fullName evidence="7">FAD-linked oxidase C-terminal domain-containing protein</fullName>
    </submittedName>
</protein>
<dbReference type="InterPro" id="IPR004113">
    <property type="entry name" value="FAD-bd_oxidored_4_C"/>
</dbReference>
<dbReference type="PANTHER" id="PTHR42934:SF2">
    <property type="entry name" value="GLYCOLATE OXIDASE SUBUNIT GLCD"/>
    <property type="match status" value="1"/>
</dbReference>
<organism evidence="7 8">
    <name type="scientific">Pseudonocardia nematodicida</name>
    <dbReference type="NCBI Taxonomy" id="1206997"/>
    <lineage>
        <taxon>Bacteria</taxon>
        <taxon>Bacillati</taxon>
        <taxon>Actinomycetota</taxon>
        <taxon>Actinomycetes</taxon>
        <taxon>Pseudonocardiales</taxon>
        <taxon>Pseudonocardiaceae</taxon>
        <taxon>Pseudonocardia</taxon>
    </lineage>
</organism>
<dbReference type="Pfam" id="PF01565">
    <property type="entry name" value="FAD_binding_4"/>
    <property type="match status" value="1"/>
</dbReference>
<dbReference type="PANTHER" id="PTHR42934">
    <property type="entry name" value="GLYCOLATE OXIDASE SUBUNIT GLCD"/>
    <property type="match status" value="1"/>
</dbReference>
<evidence type="ECO:0000256" key="4">
    <source>
        <dbReference type="ARBA" id="ARBA00023002"/>
    </source>
</evidence>
<accession>A0ABV1KI04</accession>
<dbReference type="Gene3D" id="3.30.465.10">
    <property type="match status" value="1"/>
</dbReference>
<dbReference type="InterPro" id="IPR036318">
    <property type="entry name" value="FAD-bd_PCMH-like_sf"/>
</dbReference>
<feature type="region of interest" description="Disordered" evidence="5">
    <location>
        <begin position="1"/>
        <end position="45"/>
    </location>
</feature>
<dbReference type="EMBL" id="JBEDNQ010000013">
    <property type="protein sequence ID" value="MEQ3554081.1"/>
    <property type="molecule type" value="Genomic_DNA"/>
</dbReference>
<keyword evidence="4" id="KW-0560">Oxidoreductase</keyword>
<proteinExistence type="predicted"/>
<feature type="domain" description="FAD-binding PCMH-type" evidence="6">
    <location>
        <begin position="82"/>
        <end position="261"/>
    </location>
</feature>
<evidence type="ECO:0000256" key="1">
    <source>
        <dbReference type="ARBA" id="ARBA00001974"/>
    </source>
</evidence>
<sequence>MADRASDVVAGPAGGEGGAAVVEPEGRPFGGSTAPAELDPSGPDATGRAVLAELAAALDPDRILTDPDTVRPYVHDEAEWAAHGTPLCVVRARSTAEVAATVAACARHRIPVVPRGAGTGLSGGANAVDGCVLLSTERMTAIREVSVGERLAVVEPGVVNDDLRAACAEQGLWYPPDPASAPWSTIGGNVATNAGGLCCVKYGVTRDYVLALEVVTAAGEVVRVGRRTAKGVAGYDLAGLMVGSEGTLGVITEITVKLRPARPDAPRTVVGFFESLADCGAAVAAVTEQGLQPSVFELVDRECLAAVNAWRHAGLPESAAALLLARTDLPEPAAGAEADAILAAFTAHGATEAMASTDETESEALFDARRMAYPALEQLGMGMLTEDVCVPRTRMASMLARIEEISHERGVRIATVAHAGDGNLHPLMLTPHDDPAARDRTRAAFDEIIAAALEHGGTVTGEHGVGLLKRDGMERELGPGVLAMQRAVKAALDPDGILNPGKAV</sequence>
<comment type="cofactor">
    <cofactor evidence="1">
        <name>FAD</name>
        <dbReference type="ChEBI" id="CHEBI:57692"/>
    </cofactor>
</comment>
<evidence type="ECO:0000259" key="6">
    <source>
        <dbReference type="PROSITE" id="PS51387"/>
    </source>
</evidence>
<dbReference type="InterPro" id="IPR016166">
    <property type="entry name" value="FAD-bd_PCMH"/>
</dbReference>
<dbReference type="Gene3D" id="1.10.45.10">
    <property type="entry name" value="Vanillyl-alcohol Oxidase, Chain A, domain 4"/>
    <property type="match status" value="1"/>
</dbReference>
<evidence type="ECO:0000256" key="2">
    <source>
        <dbReference type="ARBA" id="ARBA00022630"/>
    </source>
</evidence>
<dbReference type="RefSeq" id="WP_349301154.1">
    <property type="nucleotide sequence ID" value="NZ_JBEDNQ010000013.1"/>
</dbReference>
<name>A0ABV1KI04_9PSEU</name>
<dbReference type="PROSITE" id="PS51387">
    <property type="entry name" value="FAD_PCMH"/>
    <property type="match status" value="1"/>
</dbReference>
<dbReference type="Proteomes" id="UP001494902">
    <property type="component" value="Unassembled WGS sequence"/>
</dbReference>
<evidence type="ECO:0000256" key="5">
    <source>
        <dbReference type="SAM" id="MobiDB-lite"/>
    </source>
</evidence>
<dbReference type="SUPFAM" id="SSF55103">
    <property type="entry name" value="FAD-linked oxidases, C-terminal domain"/>
    <property type="match status" value="1"/>
</dbReference>
<dbReference type="InterPro" id="IPR051914">
    <property type="entry name" value="FAD-linked_OxidoTrans_Type4"/>
</dbReference>
<dbReference type="Pfam" id="PF02913">
    <property type="entry name" value="FAD-oxidase_C"/>
    <property type="match status" value="1"/>
</dbReference>
<dbReference type="InterPro" id="IPR016164">
    <property type="entry name" value="FAD-linked_Oxase-like_C"/>
</dbReference>
<dbReference type="InterPro" id="IPR016171">
    <property type="entry name" value="Vanillyl_alc_oxidase_C-sub2"/>
</dbReference>
<evidence type="ECO:0000313" key="7">
    <source>
        <dbReference type="EMBL" id="MEQ3554081.1"/>
    </source>
</evidence>
<evidence type="ECO:0000256" key="3">
    <source>
        <dbReference type="ARBA" id="ARBA00022827"/>
    </source>
</evidence>
<reference evidence="7 8" key="1">
    <citation type="submission" date="2024-03" db="EMBL/GenBank/DDBJ databases">
        <title>Draft genome sequence of Pseudonocardia nematodicida JCM 31783.</title>
        <authorList>
            <person name="Butdee W."/>
            <person name="Duangmal K."/>
        </authorList>
    </citation>
    <scope>NUCLEOTIDE SEQUENCE [LARGE SCALE GENOMIC DNA]</scope>
    <source>
        <strain evidence="7 8">JCM 31783</strain>
    </source>
</reference>
<dbReference type="SUPFAM" id="SSF56176">
    <property type="entry name" value="FAD-binding/transporter-associated domain-like"/>
    <property type="match status" value="1"/>
</dbReference>
<evidence type="ECO:0000313" key="8">
    <source>
        <dbReference type="Proteomes" id="UP001494902"/>
    </source>
</evidence>
<dbReference type="Gene3D" id="3.30.70.2740">
    <property type="match status" value="1"/>
</dbReference>
<keyword evidence="2" id="KW-0285">Flavoprotein</keyword>
<dbReference type="InterPro" id="IPR006094">
    <property type="entry name" value="Oxid_FAD_bind_N"/>
</dbReference>
<keyword evidence="3" id="KW-0274">FAD</keyword>